<evidence type="ECO:0000313" key="2">
    <source>
        <dbReference type="EMBL" id="EPX56914.1"/>
    </source>
</evidence>
<reference evidence="2" key="1">
    <citation type="submission" date="2013-05" db="EMBL/GenBank/DDBJ databases">
        <title>Genome assembly of Cystobacter fuscus DSM 2262.</title>
        <authorList>
            <person name="Sharma G."/>
            <person name="Khatri I."/>
            <person name="Kaur C."/>
            <person name="Mayilraj S."/>
            <person name="Subramanian S."/>
        </authorList>
    </citation>
    <scope>NUCLEOTIDE SEQUENCE [LARGE SCALE GENOMIC DNA]</scope>
    <source>
        <strain evidence="2">DSM 2262</strain>
    </source>
</reference>
<dbReference type="Proteomes" id="UP000011682">
    <property type="component" value="Unassembled WGS sequence"/>
</dbReference>
<comment type="caution">
    <text evidence="2">The sequence shown here is derived from an EMBL/GenBank/DDBJ whole genome shotgun (WGS) entry which is preliminary data.</text>
</comment>
<organism evidence="2 3">
    <name type="scientific">Cystobacter fuscus (strain ATCC 25194 / DSM 2262 / NBRC 100088 / M29)</name>
    <dbReference type="NCBI Taxonomy" id="1242864"/>
    <lineage>
        <taxon>Bacteria</taxon>
        <taxon>Pseudomonadati</taxon>
        <taxon>Myxococcota</taxon>
        <taxon>Myxococcia</taxon>
        <taxon>Myxococcales</taxon>
        <taxon>Cystobacterineae</taxon>
        <taxon>Archangiaceae</taxon>
        <taxon>Cystobacter</taxon>
    </lineage>
</organism>
<protein>
    <submittedName>
        <fullName evidence="2">Uncharacterized protein</fullName>
    </submittedName>
</protein>
<accession>S9Q6F5</accession>
<feature type="compositionally biased region" description="Basic and acidic residues" evidence="1">
    <location>
        <begin position="29"/>
        <end position="39"/>
    </location>
</feature>
<dbReference type="AlphaFoldDB" id="S9Q6F5"/>
<gene>
    <name evidence="2" type="ORF">D187_006667</name>
</gene>
<evidence type="ECO:0000256" key="1">
    <source>
        <dbReference type="SAM" id="MobiDB-lite"/>
    </source>
</evidence>
<dbReference type="EMBL" id="ANAH02000064">
    <property type="protein sequence ID" value="EPX56914.1"/>
    <property type="molecule type" value="Genomic_DNA"/>
</dbReference>
<name>S9Q6F5_CYSF2</name>
<proteinExistence type="predicted"/>
<feature type="region of interest" description="Disordered" evidence="1">
    <location>
        <begin position="19"/>
        <end position="39"/>
    </location>
</feature>
<keyword evidence="3" id="KW-1185">Reference proteome</keyword>
<evidence type="ECO:0000313" key="3">
    <source>
        <dbReference type="Proteomes" id="UP000011682"/>
    </source>
</evidence>
<sequence>MAHEFSMSDSRGVLFQPLLPCPSTRGGGHGREDPSVWLL</sequence>